<protein>
    <submittedName>
        <fullName evidence="1">Uncharacterized protein</fullName>
    </submittedName>
</protein>
<organism evidence="1 2">
    <name type="scientific">Entomophthora muscae</name>
    <dbReference type="NCBI Taxonomy" id="34485"/>
    <lineage>
        <taxon>Eukaryota</taxon>
        <taxon>Fungi</taxon>
        <taxon>Fungi incertae sedis</taxon>
        <taxon>Zoopagomycota</taxon>
        <taxon>Entomophthoromycotina</taxon>
        <taxon>Entomophthoromycetes</taxon>
        <taxon>Entomophthorales</taxon>
        <taxon>Entomophthoraceae</taxon>
        <taxon>Entomophthora</taxon>
    </lineage>
</organism>
<evidence type="ECO:0000313" key="2">
    <source>
        <dbReference type="Proteomes" id="UP001165960"/>
    </source>
</evidence>
<name>A0ACC2SQK0_9FUNG</name>
<accession>A0ACC2SQK0</accession>
<comment type="caution">
    <text evidence="1">The sequence shown here is derived from an EMBL/GenBank/DDBJ whole genome shotgun (WGS) entry which is preliminary data.</text>
</comment>
<dbReference type="Proteomes" id="UP001165960">
    <property type="component" value="Unassembled WGS sequence"/>
</dbReference>
<gene>
    <name evidence="1" type="ORF">DSO57_1028398</name>
</gene>
<evidence type="ECO:0000313" key="1">
    <source>
        <dbReference type="EMBL" id="KAJ9064630.1"/>
    </source>
</evidence>
<keyword evidence="2" id="KW-1185">Reference proteome</keyword>
<reference evidence="1" key="1">
    <citation type="submission" date="2022-04" db="EMBL/GenBank/DDBJ databases">
        <title>Genome of the entomopathogenic fungus Entomophthora muscae.</title>
        <authorList>
            <person name="Elya C."/>
            <person name="Lovett B.R."/>
            <person name="Lee E."/>
            <person name="Macias A.M."/>
            <person name="Hajek A.E."/>
            <person name="De Bivort B.L."/>
            <person name="Kasson M.T."/>
            <person name="De Fine Licht H.H."/>
            <person name="Stajich J.E."/>
        </authorList>
    </citation>
    <scope>NUCLEOTIDE SEQUENCE</scope>
    <source>
        <strain evidence="1">Berkeley</strain>
    </source>
</reference>
<sequence length="211" mass="23572">MNLWFTQVLPYIFLALYHFQFDLTGSIPTSHQAQENADQPPKLYRPPGAPCSPAQFTEYSPNPDYSEFILKEILIHNPEACTRETELISPEGTWITIPPLLFCDKYNYLPAYLVPMTPPLTPQPNHLQASVATSESTSTQIFVVMYITLTGLIDYMVPTSKPWAILGKSLSYIVKLAPILWWALPSGPVSCLPGSSQKPTSGWIPDITSLQ</sequence>
<dbReference type="EMBL" id="QTSX02004440">
    <property type="protein sequence ID" value="KAJ9064630.1"/>
    <property type="molecule type" value="Genomic_DNA"/>
</dbReference>
<proteinExistence type="predicted"/>